<comment type="similarity">
    <text evidence="1">Belongs to the hemerythrin family.</text>
</comment>
<dbReference type="Gene3D" id="1.20.120.50">
    <property type="entry name" value="Hemerythrin-like"/>
    <property type="match status" value="1"/>
</dbReference>
<dbReference type="Proteomes" id="UP000015101">
    <property type="component" value="Unassembled WGS sequence"/>
</dbReference>
<evidence type="ECO:0000313" key="6">
    <source>
        <dbReference type="EnsemblMetazoa" id="HelroP113026"/>
    </source>
</evidence>
<dbReference type="SUPFAM" id="SSF47188">
    <property type="entry name" value="Hemerythrin-like"/>
    <property type="match status" value="1"/>
</dbReference>
<keyword evidence="2" id="KW-0479">Metal-binding</keyword>
<dbReference type="PANTHER" id="PTHR37164:SF1">
    <property type="entry name" value="BACTERIOHEMERYTHRIN"/>
    <property type="match status" value="1"/>
</dbReference>
<dbReference type="PANTHER" id="PTHR37164">
    <property type="entry name" value="BACTERIOHEMERYTHRIN"/>
    <property type="match status" value="1"/>
</dbReference>
<feature type="domain" description="Hemerythrin-like" evidence="4">
    <location>
        <begin position="3"/>
        <end position="78"/>
    </location>
</feature>
<dbReference type="InterPro" id="IPR012827">
    <property type="entry name" value="Hemerythrin_metal-bd"/>
</dbReference>
<dbReference type="NCBIfam" id="TIGR02481">
    <property type="entry name" value="hemeryth_dom"/>
    <property type="match status" value="1"/>
</dbReference>
<dbReference type="CTD" id="20195399"/>
<dbReference type="CDD" id="cd12107">
    <property type="entry name" value="Hemerythrin"/>
    <property type="match status" value="1"/>
</dbReference>
<evidence type="ECO:0000259" key="4">
    <source>
        <dbReference type="Pfam" id="PF01814"/>
    </source>
</evidence>
<evidence type="ECO:0000256" key="3">
    <source>
        <dbReference type="ARBA" id="ARBA00023004"/>
    </source>
</evidence>
<dbReference type="EMBL" id="AMQM01005248">
    <property type="status" value="NOT_ANNOTATED_CDS"/>
    <property type="molecule type" value="Genomic_DNA"/>
</dbReference>
<dbReference type="GeneID" id="20195399"/>
<proteinExistence type="inferred from homology"/>
<accession>T1EFP7</accession>
<protein>
    <recommendedName>
        <fullName evidence="4">Hemerythrin-like domain-containing protein</fullName>
    </recommendedName>
</protein>
<dbReference type="OrthoDB" id="10249344at2759"/>
<dbReference type="eggNOG" id="ENOG502SW2H">
    <property type="taxonomic scope" value="Eukaryota"/>
</dbReference>
<dbReference type="OMA" id="FESHHNA"/>
<sequence>MGQILRSFPKLIDTHFHNEEAMMKKANYGDFESHHNAHTDFVATLKSVTTPVNDAQLHWAKDWLVTHIKGTDFKYKGKL</sequence>
<dbReference type="InterPro" id="IPR035938">
    <property type="entry name" value="Hemerythrin-like_sf"/>
</dbReference>
<dbReference type="AlphaFoldDB" id="T1EFP7"/>
<keyword evidence="7" id="KW-1185">Reference proteome</keyword>
<dbReference type="EMBL" id="AMQM01005249">
    <property type="status" value="NOT_ANNOTATED_CDS"/>
    <property type="molecule type" value="Genomic_DNA"/>
</dbReference>
<organism evidence="6 7">
    <name type="scientific">Helobdella robusta</name>
    <name type="common">Californian leech</name>
    <dbReference type="NCBI Taxonomy" id="6412"/>
    <lineage>
        <taxon>Eukaryota</taxon>
        <taxon>Metazoa</taxon>
        <taxon>Spiralia</taxon>
        <taxon>Lophotrochozoa</taxon>
        <taxon>Annelida</taxon>
        <taxon>Clitellata</taxon>
        <taxon>Hirudinea</taxon>
        <taxon>Rhynchobdellida</taxon>
        <taxon>Glossiphoniidae</taxon>
        <taxon>Helobdella</taxon>
    </lineage>
</organism>
<evidence type="ECO:0000313" key="5">
    <source>
        <dbReference type="EMBL" id="ESO00897.1"/>
    </source>
</evidence>
<evidence type="ECO:0000256" key="1">
    <source>
        <dbReference type="ARBA" id="ARBA00010587"/>
    </source>
</evidence>
<dbReference type="RefSeq" id="XP_009021068.1">
    <property type="nucleotide sequence ID" value="XM_009022820.1"/>
</dbReference>
<dbReference type="HOGENOM" id="CLU_2608666_0_0_1"/>
<dbReference type="InterPro" id="IPR012312">
    <property type="entry name" value="Hemerythrin-like"/>
</dbReference>
<dbReference type="EMBL" id="KB096864">
    <property type="protein sequence ID" value="ESO00897.1"/>
    <property type="molecule type" value="Genomic_DNA"/>
</dbReference>
<reference evidence="7" key="1">
    <citation type="submission" date="2012-12" db="EMBL/GenBank/DDBJ databases">
        <authorList>
            <person name="Hellsten U."/>
            <person name="Grimwood J."/>
            <person name="Chapman J.A."/>
            <person name="Shapiro H."/>
            <person name="Aerts A."/>
            <person name="Otillar R.P."/>
            <person name="Terry A.Y."/>
            <person name="Boore J.L."/>
            <person name="Simakov O."/>
            <person name="Marletaz F."/>
            <person name="Cho S.-J."/>
            <person name="Edsinger-Gonzales E."/>
            <person name="Havlak P."/>
            <person name="Kuo D.-H."/>
            <person name="Larsson T."/>
            <person name="Lv J."/>
            <person name="Arendt D."/>
            <person name="Savage R."/>
            <person name="Osoegawa K."/>
            <person name="de Jong P."/>
            <person name="Lindberg D.R."/>
            <person name="Seaver E.C."/>
            <person name="Weisblat D.A."/>
            <person name="Putnam N.H."/>
            <person name="Grigoriev I.V."/>
            <person name="Rokhsar D.S."/>
        </authorList>
    </citation>
    <scope>NUCLEOTIDE SEQUENCE</scope>
</reference>
<dbReference type="InterPro" id="IPR050669">
    <property type="entry name" value="Hemerythrin"/>
</dbReference>
<reference evidence="6" key="3">
    <citation type="submission" date="2015-06" db="UniProtKB">
        <authorList>
            <consortium name="EnsemblMetazoa"/>
        </authorList>
    </citation>
    <scope>IDENTIFICATION</scope>
</reference>
<gene>
    <name evidence="6" type="primary">20195399</name>
    <name evidence="5" type="ORF">HELRODRAFT_113026</name>
</gene>
<dbReference type="EnsemblMetazoa" id="HelroT113026">
    <property type="protein sequence ID" value="HelroP113026"/>
    <property type="gene ID" value="HelroG113026"/>
</dbReference>
<dbReference type="InterPro" id="IPR016131">
    <property type="entry name" value="Haemerythrin_Fe_BS"/>
</dbReference>
<dbReference type="PROSITE" id="PS00550">
    <property type="entry name" value="HEMERYTHRINS"/>
    <property type="match status" value="1"/>
</dbReference>
<dbReference type="InParanoid" id="T1EFP7"/>
<dbReference type="Pfam" id="PF01814">
    <property type="entry name" value="Hemerythrin"/>
    <property type="match status" value="1"/>
</dbReference>
<dbReference type="InterPro" id="IPR002063">
    <property type="entry name" value="Haemerythrin"/>
</dbReference>
<evidence type="ECO:0000256" key="2">
    <source>
        <dbReference type="ARBA" id="ARBA00022723"/>
    </source>
</evidence>
<name>T1EFP7_HELRO</name>
<keyword evidence="3" id="KW-0408">Iron</keyword>
<evidence type="ECO:0000313" key="7">
    <source>
        <dbReference type="Proteomes" id="UP000015101"/>
    </source>
</evidence>
<dbReference type="PRINTS" id="PR00186">
    <property type="entry name" value="HEMERYTHRIN"/>
</dbReference>
<dbReference type="KEGG" id="hro:HELRODRAFT_113026"/>
<reference evidence="5 7" key="2">
    <citation type="journal article" date="2013" name="Nature">
        <title>Insights into bilaterian evolution from three spiralian genomes.</title>
        <authorList>
            <person name="Simakov O."/>
            <person name="Marletaz F."/>
            <person name="Cho S.J."/>
            <person name="Edsinger-Gonzales E."/>
            <person name="Havlak P."/>
            <person name="Hellsten U."/>
            <person name="Kuo D.H."/>
            <person name="Larsson T."/>
            <person name="Lv J."/>
            <person name="Arendt D."/>
            <person name="Savage R."/>
            <person name="Osoegawa K."/>
            <person name="de Jong P."/>
            <person name="Grimwood J."/>
            <person name="Chapman J.A."/>
            <person name="Shapiro H."/>
            <person name="Aerts A."/>
            <person name="Otillar R.P."/>
            <person name="Terry A.Y."/>
            <person name="Boore J.L."/>
            <person name="Grigoriev I.V."/>
            <person name="Lindberg D.R."/>
            <person name="Seaver E.C."/>
            <person name="Weisblat D.A."/>
            <person name="Putnam N.H."/>
            <person name="Rokhsar D.S."/>
        </authorList>
    </citation>
    <scope>NUCLEOTIDE SEQUENCE</scope>
</reference>
<dbReference type="GO" id="GO:0005506">
    <property type="term" value="F:iron ion binding"/>
    <property type="evidence" value="ECO:0007669"/>
    <property type="project" value="InterPro"/>
</dbReference>